<evidence type="ECO:0000256" key="5">
    <source>
        <dbReference type="ARBA" id="ARBA00022840"/>
    </source>
</evidence>
<dbReference type="PROSITE" id="PS00107">
    <property type="entry name" value="PROTEIN_KINASE_ATP"/>
    <property type="match status" value="1"/>
</dbReference>
<evidence type="ECO:0000313" key="9">
    <source>
        <dbReference type="EMBL" id="CAK0827824.1"/>
    </source>
</evidence>
<feature type="binding site" evidence="6">
    <location>
        <position position="138"/>
    </location>
    <ligand>
        <name>ATP</name>
        <dbReference type="ChEBI" id="CHEBI:30616"/>
    </ligand>
</feature>
<dbReference type="Gene3D" id="3.30.200.20">
    <property type="entry name" value="Phosphorylase Kinase, domain 1"/>
    <property type="match status" value="1"/>
</dbReference>
<dbReference type="InterPro" id="IPR017441">
    <property type="entry name" value="Protein_kinase_ATP_BS"/>
</dbReference>
<evidence type="ECO:0000256" key="1">
    <source>
        <dbReference type="ARBA" id="ARBA00022527"/>
    </source>
</evidence>
<evidence type="ECO:0000256" key="4">
    <source>
        <dbReference type="ARBA" id="ARBA00022777"/>
    </source>
</evidence>
<keyword evidence="10" id="KW-1185">Reference proteome</keyword>
<gene>
    <name evidence="9" type="ORF">PCOR1329_LOCUS27256</name>
</gene>
<evidence type="ECO:0000256" key="7">
    <source>
        <dbReference type="SAM" id="MobiDB-lite"/>
    </source>
</evidence>
<feature type="compositionally biased region" description="Low complexity" evidence="7">
    <location>
        <begin position="28"/>
        <end position="51"/>
    </location>
</feature>
<feature type="region of interest" description="Disordered" evidence="7">
    <location>
        <begin position="1"/>
        <end position="98"/>
    </location>
</feature>
<dbReference type="EMBL" id="CAUYUJ010009845">
    <property type="protein sequence ID" value="CAK0827824.1"/>
    <property type="molecule type" value="Genomic_DNA"/>
</dbReference>
<dbReference type="PANTHER" id="PTHR22974">
    <property type="entry name" value="MIXED LINEAGE PROTEIN KINASE"/>
    <property type="match status" value="1"/>
</dbReference>
<feature type="compositionally biased region" description="Polar residues" evidence="7">
    <location>
        <begin position="59"/>
        <end position="70"/>
    </location>
</feature>
<organism evidence="9 10">
    <name type="scientific">Prorocentrum cordatum</name>
    <dbReference type="NCBI Taxonomy" id="2364126"/>
    <lineage>
        <taxon>Eukaryota</taxon>
        <taxon>Sar</taxon>
        <taxon>Alveolata</taxon>
        <taxon>Dinophyceae</taxon>
        <taxon>Prorocentrales</taxon>
        <taxon>Prorocentraceae</taxon>
        <taxon>Prorocentrum</taxon>
    </lineage>
</organism>
<feature type="compositionally biased region" description="Polar residues" evidence="7">
    <location>
        <begin position="77"/>
        <end position="88"/>
    </location>
</feature>
<keyword evidence="5 6" id="KW-0067">ATP-binding</keyword>
<keyword evidence="2" id="KW-0808">Transferase</keyword>
<evidence type="ECO:0000259" key="8">
    <source>
        <dbReference type="PROSITE" id="PS50011"/>
    </source>
</evidence>
<evidence type="ECO:0000256" key="3">
    <source>
        <dbReference type="ARBA" id="ARBA00022741"/>
    </source>
</evidence>
<dbReference type="PROSITE" id="PS50011">
    <property type="entry name" value="PROTEIN_KINASE_DOM"/>
    <property type="match status" value="1"/>
</dbReference>
<reference evidence="9" key="1">
    <citation type="submission" date="2023-10" db="EMBL/GenBank/DDBJ databases">
        <authorList>
            <person name="Chen Y."/>
            <person name="Shah S."/>
            <person name="Dougan E. K."/>
            <person name="Thang M."/>
            <person name="Chan C."/>
        </authorList>
    </citation>
    <scope>NUCLEOTIDE SEQUENCE [LARGE SCALE GENOMIC DNA]</scope>
</reference>
<accession>A0ABN9SBR6</accession>
<evidence type="ECO:0000313" key="10">
    <source>
        <dbReference type="Proteomes" id="UP001189429"/>
    </source>
</evidence>
<feature type="non-terminal residue" evidence="9">
    <location>
        <position position="1"/>
    </location>
</feature>
<evidence type="ECO:0000256" key="6">
    <source>
        <dbReference type="PROSITE-ProRule" id="PRU10141"/>
    </source>
</evidence>
<evidence type="ECO:0000256" key="2">
    <source>
        <dbReference type="ARBA" id="ARBA00022679"/>
    </source>
</evidence>
<keyword evidence="1" id="KW-0723">Serine/threonine-protein kinase</keyword>
<dbReference type="InterPro" id="IPR000719">
    <property type="entry name" value="Prot_kinase_dom"/>
</dbReference>
<dbReference type="PANTHER" id="PTHR22974:SF21">
    <property type="entry name" value="DUAL SPECIFICITY PROTEIN KINASE TTK"/>
    <property type="match status" value="1"/>
</dbReference>
<keyword evidence="3 6" id="KW-0547">Nucleotide-binding</keyword>
<feature type="non-terminal residue" evidence="9">
    <location>
        <position position="174"/>
    </location>
</feature>
<dbReference type="SUPFAM" id="SSF56112">
    <property type="entry name" value="Protein kinase-like (PK-like)"/>
    <property type="match status" value="1"/>
</dbReference>
<name>A0ABN9SBR6_9DINO</name>
<sequence>DSSTDTARLSFHCATPGSGTPHRPPGRPAAAAAAGAPHAPPRAAAGSCGSLPGPPSSPRTVASGQDTPSGQPHEPSAASTGATPSFPSESLRDRDRDKGSKFVCVNGVSYVQLRTIGRGGSSKVYLVQGPAGETLALKRVATDSATQLEAFLNEVTLLRQLSQYHDRVIQVIQP</sequence>
<comment type="caution">
    <text evidence="9">The sequence shown here is derived from an EMBL/GenBank/DDBJ whole genome shotgun (WGS) entry which is preliminary data.</text>
</comment>
<protein>
    <recommendedName>
        <fullName evidence="8">Protein kinase domain-containing protein</fullName>
    </recommendedName>
</protein>
<keyword evidence="4" id="KW-0418">Kinase</keyword>
<feature type="domain" description="Protein kinase" evidence="8">
    <location>
        <begin position="110"/>
        <end position="174"/>
    </location>
</feature>
<proteinExistence type="predicted"/>
<dbReference type="InterPro" id="IPR011009">
    <property type="entry name" value="Kinase-like_dom_sf"/>
</dbReference>
<dbReference type="Proteomes" id="UP001189429">
    <property type="component" value="Unassembled WGS sequence"/>
</dbReference>